<dbReference type="Gene3D" id="1.10.10.10">
    <property type="entry name" value="Winged helix-like DNA-binding domain superfamily/Winged helix DNA-binding domain"/>
    <property type="match status" value="1"/>
</dbReference>
<keyword evidence="2" id="KW-0067">ATP-binding</keyword>
<dbReference type="Proteomes" id="UP000543419">
    <property type="component" value="Unassembled WGS sequence"/>
</dbReference>
<comment type="caution">
    <text evidence="4">The sequence shown here is derived from an EMBL/GenBank/DDBJ whole genome shotgun (WGS) entry which is preliminary data.</text>
</comment>
<keyword evidence="2" id="KW-0547">Nucleotide-binding</keyword>
<organism evidence="4 5">
    <name type="scientific">Bifidobacterium olomucense</name>
    <dbReference type="NCBI Taxonomy" id="2675324"/>
    <lineage>
        <taxon>Bacteria</taxon>
        <taxon>Bacillati</taxon>
        <taxon>Actinomycetota</taxon>
        <taxon>Actinomycetes</taxon>
        <taxon>Bifidobacteriales</taxon>
        <taxon>Bifidobacteriaceae</taxon>
        <taxon>Bifidobacterium</taxon>
    </lineage>
</organism>
<dbReference type="GO" id="GO:0005524">
    <property type="term" value="F:ATP binding"/>
    <property type="evidence" value="ECO:0007669"/>
    <property type="project" value="UniProtKB-KW"/>
</dbReference>
<feature type="active site" evidence="1">
    <location>
        <position position="81"/>
    </location>
</feature>
<sequence>MYIGFARTPLAFGGRFKDTDNVIVERTSDGTQSVRFTPPPAIITPEPMQQACAAYRDVTEHSRVDPLLATAMFVFDVTCIHPFNDGNGRMSRPLTLLLLSRSGFEVGKYINIEHIIEQTKDAYYDALAASTQGWNDDANDYAPFVTYLLGVILTAYQDFDERISAVMTGTTTAANGRVATKESRIAALFERSLAPMAKADAMAQLPDISMSTVERTLKHLLDAGVIVKIGAGRATRYVARRDA</sequence>
<evidence type="ECO:0000313" key="4">
    <source>
        <dbReference type="EMBL" id="NMM98178.1"/>
    </source>
</evidence>
<dbReference type="EMBL" id="JAAIIG010000004">
    <property type="protein sequence ID" value="NMM98178.1"/>
    <property type="molecule type" value="Genomic_DNA"/>
</dbReference>
<feature type="domain" description="Fido" evidence="3">
    <location>
        <begin position="1"/>
        <end position="150"/>
    </location>
</feature>
<dbReference type="Pfam" id="PF02661">
    <property type="entry name" value="Fic"/>
    <property type="match status" value="1"/>
</dbReference>
<feature type="binding site" evidence="2">
    <location>
        <begin position="85"/>
        <end position="92"/>
    </location>
    <ligand>
        <name>ATP</name>
        <dbReference type="ChEBI" id="CHEBI:30616"/>
    </ligand>
</feature>
<dbReference type="SUPFAM" id="SSF140931">
    <property type="entry name" value="Fic-like"/>
    <property type="match status" value="1"/>
</dbReference>
<reference evidence="4 5" key="1">
    <citation type="submission" date="2020-02" db="EMBL/GenBank/DDBJ databases">
        <title>Characterization of phylogenetic diversity of novel bifidobacterial species isolated in Czech ZOOs.</title>
        <authorList>
            <person name="Lugli G.A."/>
            <person name="Vera N.B."/>
            <person name="Ventura M."/>
        </authorList>
    </citation>
    <scope>NUCLEOTIDE SEQUENCE [LARGE SCALE GENOMIC DNA]</scope>
    <source>
        <strain evidence="4 5">DSM 109959</strain>
    </source>
</reference>
<accession>A0A7Y0HWZ4</accession>
<dbReference type="PANTHER" id="PTHR13504:SF38">
    <property type="entry name" value="FIDO DOMAIN-CONTAINING PROTEIN"/>
    <property type="match status" value="1"/>
</dbReference>
<dbReference type="Gene3D" id="1.10.3290.10">
    <property type="entry name" value="Fido-like domain"/>
    <property type="match status" value="1"/>
</dbReference>
<dbReference type="InterPro" id="IPR040198">
    <property type="entry name" value="Fido_containing"/>
</dbReference>
<evidence type="ECO:0000313" key="5">
    <source>
        <dbReference type="Proteomes" id="UP000543419"/>
    </source>
</evidence>
<evidence type="ECO:0000256" key="1">
    <source>
        <dbReference type="PIRSR" id="PIRSR640198-1"/>
    </source>
</evidence>
<evidence type="ECO:0000259" key="3">
    <source>
        <dbReference type="PROSITE" id="PS51459"/>
    </source>
</evidence>
<dbReference type="PROSITE" id="PS51459">
    <property type="entry name" value="FIDO"/>
    <property type="match status" value="1"/>
</dbReference>
<keyword evidence="5" id="KW-1185">Reference proteome</keyword>
<dbReference type="InterPro" id="IPR003812">
    <property type="entry name" value="Fido"/>
</dbReference>
<proteinExistence type="predicted"/>
<dbReference type="InterPro" id="IPR036388">
    <property type="entry name" value="WH-like_DNA-bd_sf"/>
</dbReference>
<protein>
    <submittedName>
        <fullName evidence="4">Cell filamentation protein Fic</fullName>
    </submittedName>
</protein>
<name>A0A7Y0HWZ4_9BIFI</name>
<dbReference type="AlphaFoldDB" id="A0A7Y0HWZ4"/>
<dbReference type="InterPro" id="IPR036597">
    <property type="entry name" value="Fido-like_dom_sf"/>
</dbReference>
<feature type="binding site" evidence="2">
    <location>
        <begin position="123"/>
        <end position="124"/>
    </location>
    <ligand>
        <name>ATP</name>
        <dbReference type="ChEBI" id="CHEBI:30616"/>
    </ligand>
</feature>
<evidence type="ECO:0000256" key="2">
    <source>
        <dbReference type="PIRSR" id="PIRSR640198-2"/>
    </source>
</evidence>
<dbReference type="PANTHER" id="PTHR13504">
    <property type="entry name" value="FIDO DOMAIN-CONTAINING PROTEIN DDB_G0283145"/>
    <property type="match status" value="1"/>
</dbReference>
<gene>
    <name evidence="4" type="ORF">G1C97_1127</name>
</gene>